<accession>A0A0E2Z0E5</accession>
<dbReference type="SUPFAM" id="SSF56784">
    <property type="entry name" value="HAD-like"/>
    <property type="match status" value="1"/>
</dbReference>
<dbReference type="EMBL" id="JPGN01000070">
    <property type="protein sequence ID" value="KFI18979.1"/>
    <property type="molecule type" value="Genomic_DNA"/>
</dbReference>
<sequence>RTSLYSFDVVPGLAKLRAQGHTLAAFSNGPEDAVRALLINSGIMAQLQDAAKIFDPWCIEPDLVVKNLIE</sequence>
<proteinExistence type="predicted"/>
<evidence type="ECO:0000313" key="1">
    <source>
        <dbReference type="EMBL" id="KFI18979.1"/>
    </source>
</evidence>
<dbReference type="Proteomes" id="UP000028839">
    <property type="component" value="Unassembled WGS sequence"/>
</dbReference>
<gene>
    <name evidence="1" type="ORF">IB75_11820</name>
</gene>
<evidence type="ECO:0000313" key="2">
    <source>
        <dbReference type="Proteomes" id="UP000028839"/>
    </source>
</evidence>
<dbReference type="InterPro" id="IPR036412">
    <property type="entry name" value="HAD-like_sf"/>
</dbReference>
<reference evidence="1 2" key="1">
    <citation type="submission" date="2014-07" db="EMBL/GenBank/DDBJ databases">
        <title>Comparative analysis of Nitrosococcus oceani genome inventories of strains from Pacific and Atlantic gyres.</title>
        <authorList>
            <person name="Lim C.K."/>
            <person name="Wang L."/>
            <person name="Sayavedra-Soto L.A."/>
            <person name="Klotz M.G."/>
        </authorList>
    </citation>
    <scope>NUCLEOTIDE SEQUENCE [LARGE SCALE GENOMIC DNA]</scope>
    <source>
        <strain evidence="1 2">C-27</strain>
    </source>
</reference>
<evidence type="ECO:0008006" key="3">
    <source>
        <dbReference type="Google" id="ProtNLM"/>
    </source>
</evidence>
<organism evidence="1 2">
    <name type="scientific">Nitrosococcus oceani C-27</name>
    <dbReference type="NCBI Taxonomy" id="314279"/>
    <lineage>
        <taxon>Bacteria</taxon>
        <taxon>Pseudomonadati</taxon>
        <taxon>Pseudomonadota</taxon>
        <taxon>Gammaproteobacteria</taxon>
        <taxon>Chromatiales</taxon>
        <taxon>Chromatiaceae</taxon>
        <taxon>Nitrosococcus</taxon>
    </lineage>
</organism>
<comment type="caution">
    <text evidence="1">The sequence shown here is derived from an EMBL/GenBank/DDBJ whole genome shotgun (WGS) entry which is preliminary data.</text>
</comment>
<feature type="non-terminal residue" evidence="1">
    <location>
        <position position="1"/>
    </location>
</feature>
<dbReference type="InterPro" id="IPR023214">
    <property type="entry name" value="HAD_sf"/>
</dbReference>
<dbReference type="HOGENOM" id="CLU_2746094_0_0_6"/>
<name>A0A0E2Z0E5_9GAMM</name>
<protein>
    <recommendedName>
        <fullName evidence="3">Haloacid dehalogenase</fullName>
    </recommendedName>
</protein>
<dbReference type="Gene3D" id="3.40.50.1000">
    <property type="entry name" value="HAD superfamily/HAD-like"/>
    <property type="match status" value="1"/>
</dbReference>
<dbReference type="AlphaFoldDB" id="A0A0E2Z0E5"/>